<dbReference type="eggNOG" id="ENOG5032RR4">
    <property type="taxonomic scope" value="Bacteria"/>
</dbReference>
<protein>
    <recommendedName>
        <fullName evidence="4">DUF3499 domain-containing protein</fullName>
    </recommendedName>
</protein>
<evidence type="ECO:0000256" key="1">
    <source>
        <dbReference type="SAM" id="MobiDB-lite"/>
    </source>
</evidence>
<keyword evidence="3" id="KW-1185">Reference proteome</keyword>
<evidence type="ECO:0000313" key="3">
    <source>
        <dbReference type="Proteomes" id="UP000023067"/>
    </source>
</evidence>
<dbReference type="Pfam" id="PF12005">
    <property type="entry name" value="DUF3499"/>
    <property type="match status" value="1"/>
</dbReference>
<comment type="caution">
    <text evidence="2">The sequence shown here is derived from an EMBL/GenBank/DDBJ whole genome shotgun (WGS) entry which is preliminary data.</text>
</comment>
<dbReference type="HOGENOM" id="CLU_095649_2_0_11"/>
<reference evidence="2 3" key="1">
    <citation type="submission" date="2014-02" db="EMBL/GenBank/DDBJ databases">
        <title>Genome sequence of Brachybacterium phenoliresistens strain W13A50.</title>
        <authorList>
            <person name="Wang X."/>
        </authorList>
    </citation>
    <scope>NUCLEOTIDE SEQUENCE [LARGE SCALE GENOMIC DNA]</scope>
    <source>
        <strain evidence="2 3">W13A50</strain>
    </source>
</reference>
<feature type="compositionally biased region" description="Basic and acidic residues" evidence="1">
    <location>
        <begin position="83"/>
        <end position="97"/>
    </location>
</feature>
<dbReference type="STRING" id="396014.BF93_01550"/>
<proteinExistence type="predicted"/>
<dbReference type="PATRIC" id="fig|396014.3.peg.2350"/>
<sequence>MTYVYEDSTAVLGPLSRSSEPHAYDLCADHGQRLTAPRGWRLIHVPGGAGASDDLVALADAVRGGEQPDPEPAPAPAGAAPRPGERHLQVVRSSGHE</sequence>
<name>Z9JSQ0_9MICO</name>
<dbReference type="AlphaFoldDB" id="Z9JSQ0"/>
<gene>
    <name evidence="2" type="ORF">BF93_01550</name>
</gene>
<organism evidence="2 3">
    <name type="scientific">Brachybacterium phenoliresistens</name>
    <dbReference type="NCBI Taxonomy" id="396014"/>
    <lineage>
        <taxon>Bacteria</taxon>
        <taxon>Bacillati</taxon>
        <taxon>Actinomycetota</taxon>
        <taxon>Actinomycetes</taxon>
        <taxon>Micrococcales</taxon>
        <taxon>Dermabacteraceae</taxon>
        <taxon>Brachybacterium</taxon>
    </lineage>
</organism>
<evidence type="ECO:0000313" key="2">
    <source>
        <dbReference type="EMBL" id="EWS80792.1"/>
    </source>
</evidence>
<accession>Z9JSQ0</accession>
<dbReference type="Proteomes" id="UP000023067">
    <property type="component" value="Unassembled WGS sequence"/>
</dbReference>
<evidence type="ECO:0008006" key="4">
    <source>
        <dbReference type="Google" id="ProtNLM"/>
    </source>
</evidence>
<dbReference type="EMBL" id="JDYK01000012">
    <property type="protein sequence ID" value="EWS80792.1"/>
    <property type="molecule type" value="Genomic_DNA"/>
</dbReference>
<feature type="region of interest" description="Disordered" evidence="1">
    <location>
        <begin position="63"/>
        <end position="97"/>
    </location>
</feature>
<dbReference type="InterPro" id="IPR021888">
    <property type="entry name" value="DUF3499"/>
</dbReference>